<dbReference type="PANTHER" id="PTHR30487">
    <property type="entry name" value="TYPE 4 PREPILIN-LIKE PROTEINS LEADER PEPTIDE-PROCESSING ENZYME"/>
    <property type="match status" value="1"/>
</dbReference>
<dbReference type="InterPro" id="IPR010627">
    <property type="entry name" value="Prepilin_pept_A24_N"/>
</dbReference>
<comment type="function">
    <text evidence="9">Plays an essential role in type IV pili and type II pseudopili formation by proteolytically removing the leader sequence from substrate proteins and subsequently monomethylating the alpha-amino group of the newly exposed N-terminal phenylalanine.</text>
</comment>
<feature type="domain" description="Prepilin peptidase A24 N-terminal" evidence="12">
    <location>
        <begin position="11"/>
        <end position="90"/>
    </location>
</feature>
<dbReference type="Pfam" id="PF06750">
    <property type="entry name" value="A24_N_bact"/>
    <property type="match status" value="1"/>
</dbReference>
<evidence type="ECO:0000256" key="7">
    <source>
        <dbReference type="ARBA" id="ARBA00023136"/>
    </source>
</evidence>
<evidence type="ECO:0000256" key="5">
    <source>
        <dbReference type="ARBA" id="ARBA00022692"/>
    </source>
</evidence>
<dbReference type="GO" id="GO:0004190">
    <property type="term" value="F:aspartic-type endopeptidase activity"/>
    <property type="evidence" value="ECO:0007669"/>
    <property type="project" value="UniProtKB-EC"/>
</dbReference>
<evidence type="ECO:0000256" key="2">
    <source>
        <dbReference type="ARBA" id="ARBA00005801"/>
    </source>
</evidence>
<evidence type="ECO:0000259" key="12">
    <source>
        <dbReference type="Pfam" id="PF06750"/>
    </source>
</evidence>
<comment type="similarity">
    <text evidence="2 8">Belongs to the peptidase A24 family.</text>
</comment>
<keyword evidence="9 13" id="KW-0489">Methyltransferase</keyword>
<evidence type="ECO:0000256" key="10">
    <source>
        <dbReference type="SAM" id="Phobius"/>
    </source>
</evidence>
<keyword evidence="7 10" id="KW-0472">Membrane</keyword>
<dbReference type="GO" id="GO:0008168">
    <property type="term" value="F:methyltransferase activity"/>
    <property type="evidence" value="ECO:0007669"/>
    <property type="project" value="UniProtKB-KW"/>
</dbReference>
<evidence type="ECO:0000256" key="9">
    <source>
        <dbReference type="RuleBase" id="RU003794"/>
    </source>
</evidence>
<organism evidence="13 14">
    <name type="scientific">Sphingomonas jejuensis</name>
    <dbReference type="NCBI Taxonomy" id="904715"/>
    <lineage>
        <taxon>Bacteria</taxon>
        <taxon>Pseudomonadati</taxon>
        <taxon>Pseudomonadota</taxon>
        <taxon>Alphaproteobacteria</taxon>
        <taxon>Sphingomonadales</taxon>
        <taxon>Sphingomonadaceae</taxon>
        <taxon>Sphingomonas</taxon>
    </lineage>
</organism>
<dbReference type="GO" id="GO:0032259">
    <property type="term" value="P:methylation"/>
    <property type="evidence" value="ECO:0007669"/>
    <property type="project" value="UniProtKB-KW"/>
</dbReference>
<feature type="domain" description="Prepilin type IV endopeptidase peptidase" evidence="11">
    <location>
        <begin position="104"/>
        <end position="209"/>
    </location>
</feature>
<evidence type="ECO:0000256" key="4">
    <source>
        <dbReference type="ARBA" id="ARBA00022519"/>
    </source>
</evidence>
<evidence type="ECO:0000256" key="1">
    <source>
        <dbReference type="ARBA" id="ARBA00004429"/>
    </source>
</evidence>
<dbReference type="EC" id="3.4.23.43" evidence="9"/>
<dbReference type="InterPro" id="IPR014032">
    <property type="entry name" value="Peptidase_A24A_bac"/>
</dbReference>
<comment type="subcellular location">
    <subcellularLocation>
        <location evidence="1">Cell inner membrane</location>
        <topology evidence="1">Multi-pass membrane protein</topology>
    </subcellularLocation>
    <subcellularLocation>
        <location evidence="9">Cell membrane</location>
        <topology evidence="9">Multi-pass membrane protein</topology>
    </subcellularLocation>
</comment>
<keyword evidence="3" id="KW-1003">Cell membrane</keyword>
<comment type="catalytic activity">
    <reaction evidence="9">
        <text>Typically cleaves a -Gly-|-Phe- bond to release an N-terminal, basic peptide of 5-8 residues from type IV prepilin, and then N-methylates the new N-terminal amino group, the methyl donor being S-adenosyl-L-methionine.</text>
        <dbReference type="EC" id="3.4.23.43"/>
    </reaction>
</comment>
<keyword evidence="6 10" id="KW-1133">Transmembrane helix</keyword>
<keyword evidence="9" id="KW-0511">Multifunctional enzyme</keyword>
<gene>
    <name evidence="13" type="ORF">GGR88_000564</name>
</gene>
<dbReference type="PRINTS" id="PR00864">
    <property type="entry name" value="PREPILNPTASE"/>
</dbReference>
<keyword evidence="9" id="KW-0645">Protease</keyword>
<dbReference type="InterPro" id="IPR050882">
    <property type="entry name" value="Prepilin_peptidase/N-MTase"/>
</dbReference>
<dbReference type="Gene3D" id="1.20.120.1220">
    <property type="match status" value="1"/>
</dbReference>
<feature type="transmembrane region" description="Helical" evidence="10">
    <location>
        <begin position="150"/>
        <end position="170"/>
    </location>
</feature>
<feature type="transmembrane region" description="Helical" evidence="10">
    <location>
        <begin position="6"/>
        <end position="27"/>
    </location>
</feature>
<feature type="transmembrane region" description="Helical" evidence="10">
    <location>
        <begin position="81"/>
        <end position="114"/>
    </location>
</feature>
<keyword evidence="5 9" id="KW-0812">Transmembrane</keyword>
<keyword evidence="9 13" id="KW-0808">Transferase</keyword>
<feature type="transmembrane region" description="Helical" evidence="10">
    <location>
        <begin position="126"/>
        <end position="143"/>
    </location>
</feature>
<keyword evidence="9 13" id="KW-0378">Hydrolase</keyword>
<evidence type="ECO:0000313" key="14">
    <source>
        <dbReference type="Proteomes" id="UP000734218"/>
    </source>
</evidence>
<keyword evidence="4" id="KW-0997">Cell inner membrane</keyword>
<dbReference type="InterPro" id="IPR000045">
    <property type="entry name" value="Prepilin_IV_endopep_pep"/>
</dbReference>
<protein>
    <recommendedName>
        <fullName evidence="9">Prepilin leader peptidase/N-methyltransferase</fullName>
        <ecNumber evidence="9">2.1.1.-</ecNumber>
        <ecNumber evidence="9">3.4.23.43</ecNumber>
    </recommendedName>
</protein>
<dbReference type="EC" id="2.1.1.-" evidence="9"/>
<dbReference type="RefSeq" id="WP_342449702.1">
    <property type="nucleotide sequence ID" value="NZ_JAATJE010000001.1"/>
</dbReference>
<accession>A0ABX0XIM7</accession>
<dbReference type="Pfam" id="PF01478">
    <property type="entry name" value="Peptidase_A24"/>
    <property type="match status" value="1"/>
</dbReference>
<sequence length="249" mass="25836">MTAWWPAAGALLGLIVGSFLATVAMRWPAGRSVSRGRSACDSCGRRLRAAELVPVLSYALQRGRCRTCGAAIDHRHPAIEIAAAVIGATALAVTPAPVGLIGAAFGWSLLLLAVLDVEHHWLPDRLTLPLAAAGLLASLTSMPPDLLDRLIGLLAGYASLWIIATGYRLLRGRVGMGGGDSKLMAALGAWLGWALLPVVLLLGSLMGLAAVAAARARGRPMTRSTRLPLGALLAVAAYPAFLVMVGTAR</sequence>
<name>A0ABX0XIM7_9SPHN</name>
<evidence type="ECO:0000256" key="6">
    <source>
        <dbReference type="ARBA" id="ARBA00022989"/>
    </source>
</evidence>
<evidence type="ECO:0000256" key="8">
    <source>
        <dbReference type="RuleBase" id="RU003793"/>
    </source>
</evidence>
<reference evidence="13 14" key="1">
    <citation type="submission" date="2020-03" db="EMBL/GenBank/DDBJ databases">
        <title>Genomic Encyclopedia of Type Strains, Phase IV (KMG-IV): sequencing the most valuable type-strain genomes for metagenomic binning, comparative biology and taxonomic classification.</title>
        <authorList>
            <person name="Goeker M."/>
        </authorList>
    </citation>
    <scope>NUCLEOTIDE SEQUENCE [LARGE SCALE GENOMIC DNA]</scope>
    <source>
        <strain evidence="13 14">DSM 27651</strain>
    </source>
</reference>
<feature type="transmembrane region" description="Helical" evidence="10">
    <location>
        <begin position="190"/>
        <end position="214"/>
    </location>
</feature>
<proteinExistence type="inferred from homology"/>
<feature type="transmembrane region" description="Helical" evidence="10">
    <location>
        <begin position="226"/>
        <end position="248"/>
    </location>
</feature>
<evidence type="ECO:0000313" key="13">
    <source>
        <dbReference type="EMBL" id="NJC33090.1"/>
    </source>
</evidence>
<dbReference type="EMBL" id="JAATJE010000001">
    <property type="protein sequence ID" value="NJC33090.1"/>
    <property type="molecule type" value="Genomic_DNA"/>
</dbReference>
<comment type="caution">
    <text evidence="13">The sequence shown here is derived from an EMBL/GenBank/DDBJ whole genome shotgun (WGS) entry which is preliminary data.</text>
</comment>
<keyword evidence="14" id="KW-1185">Reference proteome</keyword>
<dbReference type="PANTHER" id="PTHR30487:SF0">
    <property type="entry name" value="PREPILIN LEADER PEPTIDASE_N-METHYLTRANSFERASE-RELATED"/>
    <property type="match status" value="1"/>
</dbReference>
<evidence type="ECO:0000256" key="3">
    <source>
        <dbReference type="ARBA" id="ARBA00022475"/>
    </source>
</evidence>
<dbReference type="Proteomes" id="UP000734218">
    <property type="component" value="Unassembled WGS sequence"/>
</dbReference>
<evidence type="ECO:0000259" key="11">
    <source>
        <dbReference type="Pfam" id="PF01478"/>
    </source>
</evidence>